<evidence type="ECO:0000313" key="1">
    <source>
        <dbReference type="EMBL" id="CAK9022072.1"/>
    </source>
</evidence>
<evidence type="ECO:0000313" key="3">
    <source>
        <dbReference type="Proteomes" id="UP001642484"/>
    </source>
</evidence>
<evidence type="ECO:0000313" key="2">
    <source>
        <dbReference type="EMBL" id="CAK9022131.1"/>
    </source>
</evidence>
<name>A0ABP0K6H1_9DINO</name>
<comment type="caution">
    <text evidence="2">The sequence shown here is derived from an EMBL/GenBank/DDBJ whole genome shotgun (WGS) entry which is preliminary data.</text>
</comment>
<organism evidence="2 3">
    <name type="scientific">Durusdinium trenchii</name>
    <dbReference type="NCBI Taxonomy" id="1381693"/>
    <lineage>
        <taxon>Eukaryota</taxon>
        <taxon>Sar</taxon>
        <taxon>Alveolata</taxon>
        <taxon>Dinophyceae</taxon>
        <taxon>Suessiales</taxon>
        <taxon>Symbiodiniaceae</taxon>
        <taxon>Durusdinium</taxon>
    </lineage>
</organism>
<accession>A0ABP0K6H1</accession>
<protein>
    <submittedName>
        <fullName evidence="2">Uncharacterized protein</fullName>
    </submittedName>
</protein>
<sequence length="219" mass="23794">MSCAQVSARATPCLHSAPPSQNPFPLSPIQMPLAGAHVKTANPCRPLVGLPCSRLPRASAVLSSKKLRVSLTCVPMKLMQRLALFALFWAQGEGFRRRARAVEKTGLRGPQEPKALLEELEEVLGAGHREAAERRLQGLEDDLRVTFKALPKNQRGALEAPSARYALHRLFNKRHGWQIKGLESAGGSWNVESPVLAMGDRVPPQMWGDLTGIASGPTA</sequence>
<dbReference type="Proteomes" id="UP001642484">
    <property type="component" value="Unassembled WGS sequence"/>
</dbReference>
<reference evidence="2 3" key="1">
    <citation type="submission" date="2024-02" db="EMBL/GenBank/DDBJ databases">
        <authorList>
            <person name="Chen Y."/>
            <person name="Shah S."/>
            <person name="Dougan E. K."/>
            <person name="Thang M."/>
            <person name="Chan C."/>
        </authorList>
    </citation>
    <scope>NUCLEOTIDE SEQUENCE [LARGE SCALE GENOMIC DNA]</scope>
</reference>
<keyword evidence="3" id="KW-1185">Reference proteome</keyword>
<dbReference type="EMBL" id="CAXAMN010007580">
    <property type="protein sequence ID" value="CAK9022072.1"/>
    <property type="molecule type" value="Genomic_DNA"/>
</dbReference>
<dbReference type="EMBL" id="CAXAMN010007602">
    <property type="protein sequence ID" value="CAK9022131.1"/>
    <property type="molecule type" value="Genomic_DNA"/>
</dbReference>
<proteinExistence type="predicted"/>
<gene>
    <name evidence="1" type="ORF">CCMP2556_LOCUS14677</name>
    <name evidence="2" type="ORF">CCMP2556_LOCUS14702</name>
</gene>